<name>A0ABY8PQ53_9BACT</name>
<evidence type="ECO:0000313" key="2">
    <source>
        <dbReference type="Proteomes" id="UP001232493"/>
    </source>
</evidence>
<dbReference type="InterPro" id="IPR007922">
    <property type="entry name" value="DciA-like"/>
</dbReference>
<dbReference type="RefSeq" id="WP_280998626.1">
    <property type="nucleotide sequence ID" value="NZ_CP069362.1"/>
</dbReference>
<dbReference type="EMBL" id="CP069362">
    <property type="protein sequence ID" value="WGS64754.1"/>
    <property type="molecule type" value="Genomic_DNA"/>
</dbReference>
<keyword evidence="2" id="KW-1185">Reference proteome</keyword>
<sequence length="98" mass="11635">MKDFNDIFREISHKDNVLKKVLMIKDLKQIIKNVFDKYGFTSVEVVNVDLKTSTLFLYIENNYIKQEIIFKKKKILKDINDKLEYDKIINIKFSGGVD</sequence>
<organism evidence="1 2">
    <name type="scientific">Marinitoga aeolica</name>
    <dbReference type="NCBI Taxonomy" id="2809031"/>
    <lineage>
        <taxon>Bacteria</taxon>
        <taxon>Thermotogati</taxon>
        <taxon>Thermotogota</taxon>
        <taxon>Thermotogae</taxon>
        <taxon>Petrotogales</taxon>
        <taxon>Petrotogaceae</taxon>
        <taxon>Marinitoga</taxon>
    </lineage>
</organism>
<accession>A0ABY8PQ53</accession>
<gene>
    <name evidence="1" type="ORF">JRV97_10395</name>
</gene>
<protein>
    <submittedName>
        <fullName evidence="1">DUF721 domain-containing protein</fullName>
    </submittedName>
</protein>
<reference evidence="1 2" key="1">
    <citation type="submission" date="2021-02" db="EMBL/GenBank/DDBJ databases">
        <title>Characterization of Marinitoga sp. nov. str. BP5-C20A.</title>
        <authorList>
            <person name="Erauso G."/>
            <person name="Postec A."/>
        </authorList>
    </citation>
    <scope>NUCLEOTIDE SEQUENCE [LARGE SCALE GENOMIC DNA]</scope>
    <source>
        <strain evidence="1 2">BP5-C20A</strain>
    </source>
</reference>
<dbReference type="Pfam" id="PF05258">
    <property type="entry name" value="DciA"/>
    <property type="match status" value="1"/>
</dbReference>
<evidence type="ECO:0000313" key="1">
    <source>
        <dbReference type="EMBL" id="WGS64754.1"/>
    </source>
</evidence>
<dbReference type="Proteomes" id="UP001232493">
    <property type="component" value="Chromosome"/>
</dbReference>
<proteinExistence type="predicted"/>